<evidence type="ECO:0000313" key="1">
    <source>
        <dbReference type="EMBL" id="KIM28496.1"/>
    </source>
</evidence>
<name>A0A0C3BAL4_SERVB</name>
<organism evidence="1 2">
    <name type="scientific">Serendipita vermifera MAFF 305830</name>
    <dbReference type="NCBI Taxonomy" id="933852"/>
    <lineage>
        <taxon>Eukaryota</taxon>
        <taxon>Fungi</taxon>
        <taxon>Dikarya</taxon>
        <taxon>Basidiomycota</taxon>
        <taxon>Agaricomycotina</taxon>
        <taxon>Agaricomycetes</taxon>
        <taxon>Sebacinales</taxon>
        <taxon>Serendipitaceae</taxon>
        <taxon>Serendipita</taxon>
    </lineage>
</organism>
<dbReference type="AlphaFoldDB" id="A0A0C3BAL4"/>
<dbReference type="HOGENOM" id="CLU_1876698_0_0_1"/>
<evidence type="ECO:0000313" key="2">
    <source>
        <dbReference type="Proteomes" id="UP000054097"/>
    </source>
</evidence>
<dbReference type="Proteomes" id="UP000054097">
    <property type="component" value="Unassembled WGS sequence"/>
</dbReference>
<gene>
    <name evidence="1" type="ORF">M408DRAFT_23553</name>
</gene>
<keyword evidence="2" id="KW-1185">Reference proteome</keyword>
<protein>
    <submittedName>
        <fullName evidence="1">Uncharacterized protein</fullName>
    </submittedName>
</protein>
<reference evidence="2" key="2">
    <citation type="submission" date="2015-01" db="EMBL/GenBank/DDBJ databases">
        <title>Evolutionary Origins and Diversification of the Mycorrhizal Mutualists.</title>
        <authorList>
            <consortium name="DOE Joint Genome Institute"/>
            <consortium name="Mycorrhizal Genomics Consortium"/>
            <person name="Kohler A."/>
            <person name="Kuo A."/>
            <person name="Nagy L.G."/>
            <person name="Floudas D."/>
            <person name="Copeland A."/>
            <person name="Barry K.W."/>
            <person name="Cichocki N."/>
            <person name="Veneault-Fourrey C."/>
            <person name="LaButti K."/>
            <person name="Lindquist E.A."/>
            <person name="Lipzen A."/>
            <person name="Lundell T."/>
            <person name="Morin E."/>
            <person name="Murat C."/>
            <person name="Riley R."/>
            <person name="Ohm R."/>
            <person name="Sun H."/>
            <person name="Tunlid A."/>
            <person name="Henrissat B."/>
            <person name="Grigoriev I.V."/>
            <person name="Hibbett D.S."/>
            <person name="Martin F."/>
        </authorList>
    </citation>
    <scope>NUCLEOTIDE SEQUENCE [LARGE SCALE GENOMIC DNA]</scope>
    <source>
        <strain evidence="2">MAFF 305830</strain>
    </source>
</reference>
<accession>A0A0C3BAL4</accession>
<reference evidence="1 2" key="1">
    <citation type="submission" date="2014-04" db="EMBL/GenBank/DDBJ databases">
        <authorList>
            <consortium name="DOE Joint Genome Institute"/>
            <person name="Kuo A."/>
            <person name="Zuccaro A."/>
            <person name="Kohler A."/>
            <person name="Nagy L.G."/>
            <person name="Floudas D."/>
            <person name="Copeland A."/>
            <person name="Barry K.W."/>
            <person name="Cichocki N."/>
            <person name="Veneault-Fourrey C."/>
            <person name="LaButti K."/>
            <person name="Lindquist E.A."/>
            <person name="Lipzen A."/>
            <person name="Lundell T."/>
            <person name="Morin E."/>
            <person name="Murat C."/>
            <person name="Sun H."/>
            <person name="Tunlid A."/>
            <person name="Henrissat B."/>
            <person name="Grigoriev I.V."/>
            <person name="Hibbett D.S."/>
            <person name="Martin F."/>
            <person name="Nordberg H.P."/>
            <person name="Cantor M.N."/>
            <person name="Hua S.X."/>
        </authorList>
    </citation>
    <scope>NUCLEOTIDE SEQUENCE [LARGE SCALE GENOMIC DNA]</scope>
    <source>
        <strain evidence="1 2">MAFF 305830</strain>
    </source>
</reference>
<dbReference type="EMBL" id="KN824292">
    <property type="protein sequence ID" value="KIM28496.1"/>
    <property type="molecule type" value="Genomic_DNA"/>
</dbReference>
<sequence length="136" mass="15402">MAGPRRGPGLSALHIATQILRVPSPIVRVHWLTLLTRGVDALRAVEALDPEVGAFLTLVLREREAATLVRPALLEREPEAFLELAREADFLKLLLPRETLREVDDFLELPLLDREADDFLELVDCPRGPSREFDFR</sequence>
<proteinExistence type="predicted"/>